<dbReference type="OrthoDB" id="10316216at2759"/>
<keyword evidence="2" id="KW-1185">Reference proteome</keyword>
<evidence type="ECO:0000313" key="2">
    <source>
        <dbReference type="Proteomes" id="UP000326924"/>
    </source>
</evidence>
<name>A0A5J5F9L3_9PEZI</name>
<sequence>MFNLPSPRAFLSPPPLRCLEPIPAVSVVHQGNGKRRFLDYQSMTKQQREFLQSMTKKTKHTVPAGAYNLPIDFRVFLFEYKGGMPAVLSQVFDAADELWAAIDGIDAAFAAIKDKHALDERNKVYWLVWGPLKRMLTILKTLRQERPEELLQDMFAVEEWAYDVKAVTDEVSRCFLVTNRAVETVGIEKAAVLLTTKLKQIRLFRLAFEPDRLCTAPPDSREAEQSKKEVMENLAPALQKKVRDYVEELLEEQPLLS</sequence>
<dbReference type="InParanoid" id="A0A5J5F9L3"/>
<dbReference type="Proteomes" id="UP000326924">
    <property type="component" value="Unassembled WGS sequence"/>
</dbReference>
<dbReference type="AlphaFoldDB" id="A0A5J5F9L3"/>
<accession>A0A5J5F9L3</accession>
<protein>
    <submittedName>
        <fullName evidence="1">Uncharacterized protein</fullName>
    </submittedName>
</protein>
<gene>
    <name evidence="1" type="ORF">FN846DRAFT_902710</name>
</gene>
<evidence type="ECO:0000313" key="1">
    <source>
        <dbReference type="EMBL" id="KAA8913645.1"/>
    </source>
</evidence>
<reference evidence="1 2" key="1">
    <citation type="submission" date="2019-09" db="EMBL/GenBank/DDBJ databases">
        <title>Draft genome of the ectomycorrhizal ascomycete Sphaerosporella brunnea.</title>
        <authorList>
            <consortium name="DOE Joint Genome Institute"/>
            <person name="Benucci G.M."/>
            <person name="Marozzi G."/>
            <person name="Antonielli L."/>
            <person name="Sanchez S."/>
            <person name="Marco P."/>
            <person name="Wang X."/>
            <person name="Falini L.B."/>
            <person name="Barry K."/>
            <person name="Haridas S."/>
            <person name="Lipzen A."/>
            <person name="Labutti K."/>
            <person name="Grigoriev I.V."/>
            <person name="Murat C."/>
            <person name="Martin F."/>
            <person name="Albertini E."/>
            <person name="Donnini D."/>
            <person name="Bonito G."/>
        </authorList>
    </citation>
    <scope>NUCLEOTIDE SEQUENCE [LARGE SCALE GENOMIC DNA]</scope>
    <source>
        <strain evidence="1 2">Sb_GMNB300</strain>
    </source>
</reference>
<organism evidence="1 2">
    <name type="scientific">Sphaerosporella brunnea</name>
    <dbReference type="NCBI Taxonomy" id="1250544"/>
    <lineage>
        <taxon>Eukaryota</taxon>
        <taxon>Fungi</taxon>
        <taxon>Dikarya</taxon>
        <taxon>Ascomycota</taxon>
        <taxon>Pezizomycotina</taxon>
        <taxon>Pezizomycetes</taxon>
        <taxon>Pezizales</taxon>
        <taxon>Pyronemataceae</taxon>
        <taxon>Sphaerosporella</taxon>
    </lineage>
</organism>
<proteinExistence type="predicted"/>
<dbReference type="EMBL" id="VXIS01000013">
    <property type="protein sequence ID" value="KAA8913645.1"/>
    <property type="molecule type" value="Genomic_DNA"/>
</dbReference>
<comment type="caution">
    <text evidence="1">The sequence shown here is derived from an EMBL/GenBank/DDBJ whole genome shotgun (WGS) entry which is preliminary data.</text>
</comment>